<keyword evidence="1" id="KW-0472">Membrane</keyword>
<dbReference type="KEGG" id="mls:MSLAZ_1376"/>
<keyword evidence="1" id="KW-0812">Transmembrane</keyword>
<evidence type="ECO:0000313" key="3">
    <source>
        <dbReference type="Proteomes" id="UP000033072"/>
    </source>
</evidence>
<feature type="transmembrane region" description="Helical" evidence="1">
    <location>
        <begin position="38"/>
        <end position="61"/>
    </location>
</feature>
<keyword evidence="1" id="KW-1133">Transmembrane helix</keyword>
<organism evidence="2 3">
    <name type="scientific">Methanosarcina lacustris Z-7289</name>
    <dbReference type="NCBI Taxonomy" id="1434111"/>
    <lineage>
        <taxon>Archaea</taxon>
        <taxon>Methanobacteriati</taxon>
        <taxon>Methanobacteriota</taxon>
        <taxon>Stenosarchaea group</taxon>
        <taxon>Methanomicrobia</taxon>
        <taxon>Methanosarcinales</taxon>
        <taxon>Methanosarcinaceae</taxon>
        <taxon>Methanosarcina</taxon>
    </lineage>
</organism>
<accession>A0A0E3S5X0</accession>
<keyword evidence="3" id="KW-1185">Reference proteome</keyword>
<evidence type="ECO:0000313" key="2">
    <source>
        <dbReference type="EMBL" id="AKB74637.1"/>
    </source>
</evidence>
<proteinExistence type="predicted"/>
<evidence type="ECO:0000256" key="1">
    <source>
        <dbReference type="SAM" id="Phobius"/>
    </source>
</evidence>
<sequence>MLILVKEKIPYKEGSFPDLNPKKRFENKYFSGSSKLGFLYTFSCFSGIFTYGLLFFSFFFVKPLSCVERDRNDLKQRIRL</sequence>
<protein>
    <submittedName>
        <fullName evidence="2">Uncharacterized protein</fullName>
    </submittedName>
</protein>
<name>A0A0E3S5X0_9EURY</name>
<dbReference type="EMBL" id="CP009515">
    <property type="protein sequence ID" value="AKB74637.1"/>
    <property type="molecule type" value="Genomic_DNA"/>
</dbReference>
<gene>
    <name evidence="2" type="ORF">MSLAZ_1376</name>
</gene>
<dbReference type="Proteomes" id="UP000033072">
    <property type="component" value="Chromosome"/>
</dbReference>
<dbReference type="PATRIC" id="fig|1434111.4.peg.1808"/>
<dbReference type="AlphaFoldDB" id="A0A0E3S5X0"/>
<reference evidence="2 3" key="1">
    <citation type="submission" date="2014-07" db="EMBL/GenBank/DDBJ databases">
        <title>Methanogenic archaea and the global carbon cycle.</title>
        <authorList>
            <person name="Henriksen J.R."/>
            <person name="Luke J."/>
            <person name="Reinhart S."/>
            <person name="Benedict M.N."/>
            <person name="Youngblut N.D."/>
            <person name="Metcalf M.E."/>
            <person name="Whitaker R.J."/>
            <person name="Metcalf W.W."/>
        </authorList>
    </citation>
    <scope>NUCLEOTIDE SEQUENCE [LARGE SCALE GENOMIC DNA]</scope>
    <source>
        <strain evidence="2 3">Z-7289</strain>
    </source>
</reference>
<dbReference type="HOGENOM" id="CLU_2581435_0_0_2"/>